<feature type="region of interest" description="Disordered" evidence="1">
    <location>
        <begin position="1007"/>
        <end position="1077"/>
    </location>
</feature>
<feature type="compositionally biased region" description="Polar residues" evidence="1">
    <location>
        <begin position="481"/>
        <end position="510"/>
    </location>
</feature>
<feature type="region of interest" description="Disordered" evidence="1">
    <location>
        <begin position="698"/>
        <end position="737"/>
    </location>
</feature>
<evidence type="ECO:0000256" key="1">
    <source>
        <dbReference type="SAM" id="MobiDB-lite"/>
    </source>
</evidence>
<feature type="region of interest" description="Disordered" evidence="1">
    <location>
        <begin position="858"/>
        <end position="891"/>
    </location>
</feature>
<feature type="compositionally biased region" description="Polar residues" evidence="1">
    <location>
        <begin position="186"/>
        <end position="223"/>
    </location>
</feature>
<feature type="region of interest" description="Disordered" evidence="1">
    <location>
        <begin position="540"/>
        <end position="564"/>
    </location>
</feature>
<feature type="compositionally biased region" description="Polar residues" evidence="1">
    <location>
        <begin position="94"/>
        <end position="108"/>
    </location>
</feature>
<dbReference type="Pfam" id="PF10650">
    <property type="entry name" value="zf-C3H1"/>
    <property type="match status" value="1"/>
</dbReference>
<evidence type="ECO:0000313" key="3">
    <source>
        <dbReference type="EMBL" id="KAL2062422.1"/>
    </source>
</evidence>
<feature type="compositionally biased region" description="Polar residues" evidence="1">
    <location>
        <begin position="413"/>
        <end position="435"/>
    </location>
</feature>
<dbReference type="Proteomes" id="UP001595075">
    <property type="component" value="Unassembled WGS sequence"/>
</dbReference>
<feature type="compositionally biased region" description="Low complexity" evidence="1">
    <location>
        <begin position="724"/>
        <end position="735"/>
    </location>
</feature>
<feature type="compositionally biased region" description="Low complexity" evidence="1">
    <location>
        <begin position="544"/>
        <end position="555"/>
    </location>
</feature>
<feature type="compositionally biased region" description="Pro residues" evidence="1">
    <location>
        <begin position="1059"/>
        <end position="1069"/>
    </location>
</feature>
<feature type="compositionally biased region" description="Polar residues" evidence="1">
    <location>
        <begin position="706"/>
        <end position="722"/>
    </location>
</feature>
<name>A0ABR4BXR7_9HELO</name>
<evidence type="ECO:0000313" key="4">
    <source>
        <dbReference type="Proteomes" id="UP001595075"/>
    </source>
</evidence>
<evidence type="ECO:0000259" key="2">
    <source>
        <dbReference type="Pfam" id="PF10650"/>
    </source>
</evidence>
<feature type="compositionally biased region" description="Polar residues" evidence="1">
    <location>
        <begin position="1"/>
        <end position="10"/>
    </location>
</feature>
<feature type="region of interest" description="Disordered" evidence="1">
    <location>
        <begin position="1"/>
        <end position="52"/>
    </location>
</feature>
<proteinExistence type="predicted"/>
<reference evidence="3 4" key="1">
    <citation type="journal article" date="2024" name="Commun. Biol.">
        <title>Comparative genomic analysis of thermophilic fungi reveals convergent evolutionary adaptations and gene losses.</title>
        <authorList>
            <person name="Steindorff A.S."/>
            <person name="Aguilar-Pontes M.V."/>
            <person name="Robinson A.J."/>
            <person name="Andreopoulos B."/>
            <person name="LaButti K."/>
            <person name="Kuo A."/>
            <person name="Mondo S."/>
            <person name="Riley R."/>
            <person name="Otillar R."/>
            <person name="Haridas S."/>
            <person name="Lipzen A."/>
            <person name="Grimwood J."/>
            <person name="Schmutz J."/>
            <person name="Clum A."/>
            <person name="Reid I.D."/>
            <person name="Moisan M.C."/>
            <person name="Butler G."/>
            <person name="Nguyen T.T.M."/>
            <person name="Dewar K."/>
            <person name="Conant G."/>
            <person name="Drula E."/>
            <person name="Henrissat B."/>
            <person name="Hansel C."/>
            <person name="Singer S."/>
            <person name="Hutchinson M.I."/>
            <person name="de Vries R.P."/>
            <person name="Natvig D.O."/>
            <person name="Powell A.J."/>
            <person name="Tsang A."/>
            <person name="Grigoriev I.V."/>
        </authorList>
    </citation>
    <scope>NUCLEOTIDE SEQUENCE [LARGE SCALE GENOMIC DNA]</scope>
    <source>
        <strain evidence="3 4">CBS 494.80</strain>
    </source>
</reference>
<protein>
    <recommendedName>
        <fullName evidence="2">Putative zinc-finger domain-containing protein</fullName>
    </recommendedName>
</protein>
<sequence>MSEYPSTPSYPTGYGARDQTNPPYLPPAYPNQYMQADDGQQGQMSSHYDSSLSAYGYNRSIPSFSASAVAAGVPPLPIFQGWNQDSVPLPPYTTPNNGAQYSGYSNSAQHSTPYYQPPTQPAYQHQLPGGKPFEQGDVDEGEFEEPSSAAYNPSDAYGAPQYRENGGTGYVDTAQRAVYSKPKDYSPQQTAYPANNYNYQAGDSSQNRRQKSSSYSPHVSPATTERDRPRAENYNSYAPQNTVNIFNGTPQTQYSWSQNAAGPSLGTKSQTNGHHTSPNFNDSQPPKTPPHHAPVQTASTLSVRSVAESRKKAQGAILNLWPYDVRYQNYIDEGFSKEVVESLFDELKMSRNSAKSANDGAISASTSTEAGNTQPAGKENLSGSTKSIAHTELAGKPTEMSGLQRDRVSLSSLGSTTPAVNSNGSHVSPSTNTVAAPTKPAVMTEKQKTLQSKMEALRKSREERAQKAAAKGVNKPASAGIETSNPQAEQSKSSSAETSHSPQASPSVSIAQPEIDNKPPTTSSAPAPVNLQHQTSIIPGLFLSSGSGTASSNTTPAMLPSNHNNVRKRPVAADFDEAAPASAPFKRPFGHSRADNRLVITVSDDEADSSDEDVAMELESQATQDSPVQLARKMSDHRSTSFQNLPPLSSFPARKVYTPPPNSSATNTPPRQAAPNTAGRLTHVQTEMEKLKKEIAMREARRRAKQASNGSGSRTPQVSEDNGATATPSTASIASKVESSVKMQEMIETATSNAAVDQQRLAEAQAAEVEKAVELKKSQDEQKRLRREKLAADIPRVDAEVQQNQSRLEQLRAEMAKIEASVQKSLDDKRLLAEEMERLGQEAEEQLQAQKEKLNALTINGSTTSDGPSRPTSSNLDSERNEPSEIGLPSATPTAAFDQLHTPASPASGAQTALVNDNIPSIDVAKAIEVNGTNLVLDDHNTVGSPVEPSSQTLTDGKDQEVVRETPSTDQALEAALQEAVRAEVDSHGQQEDDMDIEDFYAPDASQLAPQTPSHVHEEARSPEYSPALDRTVPDVPQNESDDYEPPEATPPLDEQPAPESPPFSPAPPEIVSDVADDDNLDIDMPEFEPAPAGNDVEEGRSVENLPCTNGSLPKVVENSPKAVNKLDSFTPYESPLKNFRAYRFHPNFKQDVSGGLRSKTYSHKIDSMNEFCRFELAGGICNDPTCDSQHFRDIDVADDAVLTALGSPDDFKGEQRDRFCAGLRGVLLDLRVRKIRDFEVIASEIIAHRANFLGDKSKVLATLEGTTI</sequence>
<keyword evidence="4" id="KW-1185">Reference proteome</keyword>
<dbReference type="InterPro" id="IPR019607">
    <property type="entry name" value="Putative_zinc-finger_domain"/>
</dbReference>
<feature type="compositionally biased region" description="Polar residues" evidence="1">
    <location>
        <begin position="233"/>
        <end position="285"/>
    </location>
</feature>
<feature type="region of interest" description="Disordered" evidence="1">
    <location>
        <begin position="618"/>
        <end position="683"/>
    </location>
</feature>
<feature type="compositionally biased region" description="Polar residues" evidence="1">
    <location>
        <begin position="519"/>
        <end position="528"/>
    </location>
</feature>
<feature type="compositionally biased region" description="Basic and acidic residues" evidence="1">
    <location>
        <begin position="455"/>
        <end position="466"/>
    </location>
</feature>
<feature type="compositionally biased region" description="Acidic residues" evidence="1">
    <location>
        <begin position="136"/>
        <end position="145"/>
    </location>
</feature>
<feature type="domain" description="Putative zinc-finger" evidence="2">
    <location>
        <begin position="1172"/>
        <end position="1193"/>
    </location>
</feature>
<gene>
    <name evidence="3" type="ORF">VTL71DRAFT_6688</name>
</gene>
<feature type="region of interest" description="Disordered" evidence="1">
    <location>
        <begin position="413"/>
        <end position="528"/>
    </location>
</feature>
<feature type="compositionally biased region" description="Polar residues" evidence="1">
    <location>
        <begin position="858"/>
        <end position="876"/>
    </location>
</feature>
<feature type="compositionally biased region" description="Polar residues" evidence="1">
    <location>
        <begin position="363"/>
        <end position="385"/>
    </location>
</feature>
<feature type="region of interest" description="Disordered" evidence="1">
    <location>
        <begin position="355"/>
        <end position="385"/>
    </location>
</feature>
<feature type="region of interest" description="Disordered" evidence="1">
    <location>
        <begin position="939"/>
        <end position="962"/>
    </location>
</feature>
<organism evidence="3 4">
    <name type="scientific">Oculimacula yallundae</name>
    <dbReference type="NCBI Taxonomy" id="86028"/>
    <lineage>
        <taxon>Eukaryota</taxon>
        <taxon>Fungi</taxon>
        <taxon>Dikarya</taxon>
        <taxon>Ascomycota</taxon>
        <taxon>Pezizomycotina</taxon>
        <taxon>Leotiomycetes</taxon>
        <taxon>Helotiales</taxon>
        <taxon>Ploettnerulaceae</taxon>
        <taxon>Oculimacula</taxon>
    </lineage>
</organism>
<dbReference type="EMBL" id="JAZHXI010000017">
    <property type="protein sequence ID" value="KAL2062422.1"/>
    <property type="molecule type" value="Genomic_DNA"/>
</dbReference>
<comment type="caution">
    <text evidence="3">The sequence shown here is derived from an EMBL/GenBank/DDBJ whole genome shotgun (WGS) entry which is preliminary data.</text>
</comment>
<feature type="region of interest" description="Disordered" evidence="1">
    <location>
        <begin position="89"/>
        <end position="306"/>
    </location>
</feature>
<feature type="compositionally biased region" description="Polar residues" evidence="1">
    <location>
        <begin position="32"/>
        <end position="52"/>
    </location>
</feature>
<accession>A0ABR4BXR7</accession>
<feature type="compositionally biased region" description="Polar residues" evidence="1">
    <location>
        <begin position="942"/>
        <end position="955"/>
    </location>
</feature>